<comment type="caution">
    <text evidence="5">The sequence shown here is derived from an EMBL/GenBank/DDBJ whole genome shotgun (WGS) entry which is preliminary data.</text>
</comment>
<dbReference type="GO" id="GO:0016151">
    <property type="term" value="F:nickel cation binding"/>
    <property type="evidence" value="ECO:0007669"/>
    <property type="project" value="InterPro"/>
</dbReference>
<keyword evidence="6" id="KW-1185">Reference proteome</keyword>
<dbReference type="Gene3D" id="2.10.150.10">
    <property type="entry name" value="Urease, beta subunit"/>
    <property type="match status" value="1"/>
</dbReference>
<dbReference type="PANTHER" id="PTHR33569:SF1">
    <property type="entry name" value="UREASE"/>
    <property type="match status" value="1"/>
</dbReference>
<reference evidence="5 6" key="1">
    <citation type="submission" date="2019-06" db="EMBL/GenBank/DDBJ databases">
        <title>Sequencing the genomes of 1000 actinobacteria strains.</title>
        <authorList>
            <person name="Klenk H.-P."/>
        </authorList>
    </citation>
    <scope>NUCLEOTIDE SEQUENCE [LARGE SCALE GENOMIC DNA]</scope>
    <source>
        <strain evidence="5 6">DSM 45015</strain>
    </source>
</reference>
<dbReference type="PANTHER" id="PTHR33569">
    <property type="entry name" value="UREASE"/>
    <property type="match status" value="1"/>
</dbReference>
<accession>A0A543NEE3</accession>
<dbReference type="EMBL" id="VFQC01000001">
    <property type="protein sequence ID" value="TQN30202.1"/>
    <property type="molecule type" value="Genomic_DNA"/>
</dbReference>
<dbReference type="UniPathway" id="UPA00258">
    <property type="reaction ID" value="UER00370"/>
</dbReference>
<dbReference type="Proteomes" id="UP000317422">
    <property type="component" value="Unassembled WGS sequence"/>
</dbReference>
<dbReference type="Pfam" id="PF00699">
    <property type="entry name" value="Urease_beta"/>
    <property type="match status" value="1"/>
</dbReference>
<dbReference type="InterPro" id="IPR002019">
    <property type="entry name" value="Urease_beta-like"/>
</dbReference>
<comment type="catalytic activity">
    <reaction evidence="4">
        <text>urea + 2 H2O + H(+) = hydrogencarbonate + 2 NH4(+)</text>
        <dbReference type="Rhea" id="RHEA:20557"/>
        <dbReference type="ChEBI" id="CHEBI:15377"/>
        <dbReference type="ChEBI" id="CHEBI:15378"/>
        <dbReference type="ChEBI" id="CHEBI:16199"/>
        <dbReference type="ChEBI" id="CHEBI:17544"/>
        <dbReference type="ChEBI" id="CHEBI:28938"/>
        <dbReference type="EC" id="3.5.1.5"/>
    </reaction>
</comment>
<evidence type="ECO:0000313" key="5">
    <source>
        <dbReference type="EMBL" id="TQN30202.1"/>
    </source>
</evidence>
<evidence type="ECO:0000256" key="2">
    <source>
        <dbReference type="ARBA" id="ARBA00012934"/>
    </source>
</evidence>
<dbReference type="InterPro" id="IPR002026">
    <property type="entry name" value="Urease_gamma/gamma-beta_su"/>
</dbReference>
<proteinExistence type="predicted"/>
<dbReference type="NCBIfam" id="NF009712">
    <property type="entry name" value="PRK13241.1"/>
    <property type="match status" value="1"/>
</dbReference>
<protein>
    <recommendedName>
        <fullName evidence="2">urease</fullName>
        <ecNumber evidence="2">3.5.1.5</ecNumber>
    </recommendedName>
</protein>
<dbReference type="Pfam" id="PF00547">
    <property type="entry name" value="Urease_gamma"/>
    <property type="match status" value="1"/>
</dbReference>
<dbReference type="GO" id="GO:0043419">
    <property type="term" value="P:urea catabolic process"/>
    <property type="evidence" value="ECO:0007669"/>
    <property type="project" value="UniProtKB-UniPathway"/>
</dbReference>
<dbReference type="Gene3D" id="3.30.280.10">
    <property type="entry name" value="Urease, gamma-like subunit"/>
    <property type="match status" value="1"/>
</dbReference>
<sequence>MFLTPSDTEKLLLSTAGMVARDRRERGVLLNYPEAVALLSCWMMERAREGATVAQLMKEGVDVLRADEVMDGVADMVEYVQVEATFPDGRKLVTLDRPIRSGPERPTTVHPGELRTEAGVVDLNNGRETHTVVVRNDGDRPVQVGSHIHLADINRALRFFAFSDDDDEEPEEVSVTGFHADIAAGTSIRFQPGDEKRMDIVAFGGARKVAGLQVANTVGRGSGE</sequence>
<name>A0A543NEE3_9ACTN</name>
<dbReference type="AlphaFoldDB" id="A0A543NEE3"/>
<dbReference type="OrthoDB" id="9797217at2"/>
<dbReference type="InterPro" id="IPR050069">
    <property type="entry name" value="Urease_subunit"/>
</dbReference>
<comment type="pathway">
    <text evidence="1">Nitrogen metabolism; urea degradation; CO(2) and NH(3) from urea (urease route): step 1/1.</text>
</comment>
<organism evidence="5 6">
    <name type="scientific">Haloactinospora alba</name>
    <dbReference type="NCBI Taxonomy" id="405555"/>
    <lineage>
        <taxon>Bacteria</taxon>
        <taxon>Bacillati</taxon>
        <taxon>Actinomycetota</taxon>
        <taxon>Actinomycetes</taxon>
        <taxon>Streptosporangiales</taxon>
        <taxon>Nocardiopsidaceae</taxon>
        <taxon>Haloactinospora</taxon>
    </lineage>
</organism>
<dbReference type="GO" id="GO:0035550">
    <property type="term" value="C:urease complex"/>
    <property type="evidence" value="ECO:0007669"/>
    <property type="project" value="InterPro"/>
</dbReference>
<dbReference type="GO" id="GO:0009039">
    <property type="term" value="F:urease activity"/>
    <property type="evidence" value="ECO:0007669"/>
    <property type="project" value="UniProtKB-EC"/>
</dbReference>
<dbReference type="SUPFAM" id="SSF54111">
    <property type="entry name" value="Urease, gamma-subunit"/>
    <property type="match status" value="1"/>
</dbReference>
<dbReference type="InterPro" id="IPR036461">
    <property type="entry name" value="Urease_betasu_sf"/>
</dbReference>
<evidence type="ECO:0000256" key="4">
    <source>
        <dbReference type="ARBA" id="ARBA00047778"/>
    </source>
</evidence>
<dbReference type="CDD" id="cd00390">
    <property type="entry name" value="Urease_gamma"/>
    <property type="match status" value="1"/>
</dbReference>
<dbReference type="EC" id="3.5.1.5" evidence="2"/>
<dbReference type="NCBIfam" id="TIGR00193">
    <property type="entry name" value="urease_gam"/>
    <property type="match status" value="1"/>
</dbReference>
<evidence type="ECO:0000313" key="6">
    <source>
        <dbReference type="Proteomes" id="UP000317422"/>
    </source>
</evidence>
<keyword evidence="3" id="KW-0378">Hydrolase</keyword>
<dbReference type="InterPro" id="IPR036463">
    <property type="entry name" value="Urease_gamma_sf"/>
</dbReference>
<dbReference type="SUPFAM" id="SSF51278">
    <property type="entry name" value="Urease, beta-subunit"/>
    <property type="match status" value="1"/>
</dbReference>
<evidence type="ECO:0000256" key="1">
    <source>
        <dbReference type="ARBA" id="ARBA00004897"/>
    </source>
</evidence>
<evidence type="ECO:0000256" key="3">
    <source>
        <dbReference type="ARBA" id="ARBA00022801"/>
    </source>
</evidence>
<gene>
    <name evidence="5" type="ORF">FHX37_0063</name>
</gene>